<sequence length="226" mass="22803">MPLIASLVTVSGLLMGCSATADPRTETRSYTVSEQVRNLTVHNAGGDIEVSAGSGTAVRVTEILDYTAHKPTTGHELVSGDLHITASGCGDTGARACGVRFRIEVPDGVPVKLDTDGGDILVRKLSAATEATTGGGSVTVEDSSARSLVAHTSGGDIAARMTTAPDRLSATTDGGDVSVRLPGGPYSLDVATAAGSRTVGVAHAPASPHKVKVYSKGGDVRVVPVA</sequence>
<accession>A0A0B5IAD4</accession>
<evidence type="ECO:0000259" key="2">
    <source>
        <dbReference type="Pfam" id="PF13349"/>
    </source>
</evidence>
<keyword evidence="4" id="KW-1185">Reference proteome</keyword>
<evidence type="ECO:0000256" key="1">
    <source>
        <dbReference type="SAM" id="SignalP"/>
    </source>
</evidence>
<name>A0A0B5IAD4_9ACTN</name>
<feature type="chain" id="PRO_5002103369" description="DUF4097 domain-containing protein" evidence="1">
    <location>
        <begin position="22"/>
        <end position="226"/>
    </location>
</feature>
<evidence type="ECO:0000313" key="3">
    <source>
        <dbReference type="EMBL" id="AJF69511.1"/>
    </source>
</evidence>
<protein>
    <recommendedName>
        <fullName evidence="2">DUF4097 domain-containing protein</fullName>
    </recommendedName>
</protein>
<dbReference type="AlphaFoldDB" id="A0A0B5IAD4"/>
<dbReference type="STRING" id="362257.SVTN_03545"/>
<evidence type="ECO:0000313" key="4">
    <source>
        <dbReference type="Proteomes" id="UP000031774"/>
    </source>
</evidence>
<dbReference type="EMBL" id="CP010407">
    <property type="protein sequence ID" value="AJF69511.1"/>
    <property type="molecule type" value="Genomic_DNA"/>
</dbReference>
<feature type="signal peptide" evidence="1">
    <location>
        <begin position="1"/>
        <end position="21"/>
    </location>
</feature>
<dbReference type="HOGENOM" id="CLU_076844_2_0_11"/>
<dbReference type="Proteomes" id="UP000031774">
    <property type="component" value="Chromosome"/>
</dbReference>
<proteinExistence type="predicted"/>
<keyword evidence="1" id="KW-0732">Signal</keyword>
<organism evidence="3 4">
    <name type="scientific">Streptomyces vietnamensis</name>
    <dbReference type="NCBI Taxonomy" id="362257"/>
    <lineage>
        <taxon>Bacteria</taxon>
        <taxon>Bacillati</taxon>
        <taxon>Actinomycetota</taxon>
        <taxon>Actinomycetes</taxon>
        <taxon>Kitasatosporales</taxon>
        <taxon>Streptomycetaceae</taxon>
        <taxon>Streptomyces</taxon>
    </lineage>
</organism>
<gene>
    <name evidence="3" type="ORF">SVTN_03545</name>
</gene>
<dbReference type="Pfam" id="PF13349">
    <property type="entry name" value="DUF4097"/>
    <property type="match status" value="1"/>
</dbReference>
<dbReference type="InterPro" id="IPR025164">
    <property type="entry name" value="Toastrack_DUF4097"/>
</dbReference>
<reference evidence="3 4" key="1">
    <citation type="submission" date="2014-12" db="EMBL/GenBank/DDBJ databases">
        <title>Complete genome sequence of Streptomyces vietnamensis strain GIMV4.0001, a genetic manipulable producer of the benzoisochromanequinone antibiotic granaticin.</title>
        <authorList>
            <person name="Deng M.R."/>
            <person name="Guo J."/>
            <person name="Ma L.Y."/>
            <person name="Feng G.D."/>
            <person name="Mo C.Y."/>
            <person name="Zhu H.H."/>
        </authorList>
    </citation>
    <scope>NUCLEOTIDE SEQUENCE [LARGE SCALE GENOMIC DNA]</scope>
    <source>
        <strain evidence="4">GIMV4.0001</strain>
    </source>
</reference>
<feature type="domain" description="DUF4097" evidence="2">
    <location>
        <begin position="35"/>
        <end position="201"/>
    </location>
</feature>
<dbReference type="KEGG" id="svt:SVTN_03545"/>